<gene>
    <name evidence="1" type="ORF">CRG98_015719</name>
</gene>
<organism evidence="1 2">
    <name type="scientific">Punica granatum</name>
    <name type="common">Pomegranate</name>
    <dbReference type="NCBI Taxonomy" id="22663"/>
    <lineage>
        <taxon>Eukaryota</taxon>
        <taxon>Viridiplantae</taxon>
        <taxon>Streptophyta</taxon>
        <taxon>Embryophyta</taxon>
        <taxon>Tracheophyta</taxon>
        <taxon>Spermatophyta</taxon>
        <taxon>Magnoliopsida</taxon>
        <taxon>eudicotyledons</taxon>
        <taxon>Gunneridae</taxon>
        <taxon>Pentapetalae</taxon>
        <taxon>rosids</taxon>
        <taxon>malvids</taxon>
        <taxon>Myrtales</taxon>
        <taxon>Lythraceae</taxon>
        <taxon>Punica</taxon>
    </lineage>
</organism>
<proteinExistence type="predicted"/>
<keyword evidence="2" id="KW-1185">Reference proteome</keyword>
<protein>
    <submittedName>
        <fullName evidence="1">Uncharacterized protein</fullName>
    </submittedName>
</protein>
<dbReference type="EMBL" id="PGOL01000866">
    <property type="protein sequence ID" value="PKI63883.1"/>
    <property type="molecule type" value="Genomic_DNA"/>
</dbReference>
<evidence type="ECO:0000313" key="1">
    <source>
        <dbReference type="EMBL" id="PKI63883.1"/>
    </source>
</evidence>
<reference evidence="1 2" key="1">
    <citation type="submission" date="2017-11" db="EMBL/GenBank/DDBJ databases">
        <title>De-novo sequencing of pomegranate (Punica granatum L.) genome.</title>
        <authorList>
            <person name="Akparov Z."/>
            <person name="Amiraslanov A."/>
            <person name="Hajiyeva S."/>
            <person name="Abbasov M."/>
            <person name="Kaur K."/>
            <person name="Hamwieh A."/>
            <person name="Solovyev V."/>
            <person name="Salamov A."/>
            <person name="Braich B."/>
            <person name="Kosarev P."/>
            <person name="Mahmoud A."/>
            <person name="Hajiyev E."/>
            <person name="Babayeva S."/>
            <person name="Izzatullayeva V."/>
            <person name="Mammadov A."/>
            <person name="Mammadov A."/>
            <person name="Sharifova S."/>
            <person name="Ojaghi J."/>
            <person name="Eynullazada K."/>
            <person name="Bayramov B."/>
            <person name="Abdulazimova A."/>
            <person name="Shahmuradov I."/>
        </authorList>
    </citation>
    <scope>NUCLEOTIDE SEQUENCE [LARGE SCALE GENOMIC DNA]</scope>
    <source>
        <strain evidence="2">cv. AG2017</strain>
        <tissue evidence="1">Leaf</tissue>
    </source>
</reference>
<evidence type="ECO:0000313" key="2">
    <source>
        <dbReference type="Proteomes" id="UP000233551"/>
    </source>
</evidence>
<dbReference type="AlphaFoldDB" id="A0A2I0K6Z1"/>
<name>A0A2I0K6Z1_PUNGR</name>
<dbReference type="Proteomes" id="UP000233551">
    <property type="component" value="Unassembled WGS sequence"/>
</dbReference>
<sequence>MPKGATTTGCTMAFGPRFHRLPSSNNLCRVKLSSWTDEPGRNVATMSTSTVHCPSSSGFLVFDPIICILYGPECELSSGPACALLDRAA</sequence>
<accession>A0A2I0K6Z1</accession>
<comment type="caution">
    <text evidence="1">The sequence shown here is derived from an EMBL/GenBank/DDBJ whole genome shotgun (WGS) entry which is preliminary data.</text>
</comment>